<proteinExistence type="predicted"/>
<dbReference type="EMBL" id="BJCL01000006">
    <property type="protein sequence ID" value="GCL63480.1"/>
    <property type="molecule type" value="Genomic_DNA"/>
</dbReference>
<dbReference type="SUPFAM" id="SSF53756">
    <property type="entry name" value="UDP-Glycosyltransferase/glycogen phosphorylase"/>
    <property type="match status" value="1"/>
</dbReference>
<dbReference type="PANTHER" id="PTHR12526:SF630">
    <property type="entry name" value="GLYCOSYLTRANSFERASE"/>
    <property type="match status" value="1"/>
</dbReference>
<dbReference type="Gene3D" id="3.40.50.11010">
    <property type="match status" value="1"/>
</dbReference>
<organism evidence="2 3">
    <name type="scientific">Pseudaquabacterium pictum</name>
    <dbReference type="NCBI Taxonomy" id="2315236"/>
    <lineage>
        <taxon>Bacteria</taxon>
        <taxon>Pseudomonadati</taxon>
        <taxon>Pseudomonadota</taxon>
        <taxon>Betaproteobacteria</taxon>
        <taxon>Burkholderiales</taxon>
        <taxon>Sphaerotilaceae</taxon>
        <taxon>Pseudaquabacterium</taxon>
    </lineage>
</organism>
<dbReference type="InterPro" id="IPR003848">
    <property type="entry name" value="DUF218"/>
</dbReference>
<reference evidence="3" key="1">
    <citation type="submission" date="2019-03" db="EMBL/GenBank/DDBJ databases">
        <title>Aquabacterium pictum sp.nov., the first bacteriochlorophyll a-containing freshwater bacterium in the genus Aquabacterium of the class Betaproteobacteria.</title>
        <authorList>
            <person name="Hirose S."/>
            <person name="Tank M."/>
            <person name="Hara E."/>
            <person name="Tamaki H."/>
            <person name="Takaichi S."/>
            <person name="Haruta S."/>
            <person name="Hanada S."/>
        </authorList>
    </citation>
    <scope>NUCLEOTIDE SEQUENCE [LARGE SCALE GENOMIC DNA]</scope>
    <source>
        <strain evidence="3">W35</strain>
    </source>
</reference>
<evidence type="ECO:0000313" key="2">
    <source>
        <dbReference type="EMBL" id="GCL63480.1"/>
    </source>
</evidence>
<dbReference type="PANTHER" id="PTHR12526">
    <property type="entry name" value="GLYCOSYLTRANSFERASE"/>
    <property type="match status" value="1"/>
</dbReference>
<name>A0A480ARL5_9BURK</name>
<evidence type="ECO:0000313" key="3">
    <source>
        <dbReference type="Proteomes" id="UP000301751"/>
    </source>
</evidence>
<dbReference type="Pfam" id="PF02698">
    <property type="entry name" value="DUF218"/>
    <property type="match status" value="1"/>
</dbReference>
<dbReference type="Pfam" id="PF13692">
    <property type="entry name" value="Glyco_trans_1_4"/>
    <property type="match status" value="1"/>
</dbReference>
<dbReference type="Gene3D" id="3.40.50.2000">
    <property type="entry name" value="Glycogen Phosphorylase B"/>
    <property type="match status" value="1"/>
</dbReference>
<dbReference type="CDD" id="cd06259">
    <property type="entry name" value="YdcF-like"/>
    <property type="match status" value="1"/>
</dbReference>
<protein>
    <recommendedName>
        <fullName evidence="1">DUF218 domain-containing protein</fullName>
    </recommendedName>
</protein>
<sequence>MSDTASTAMPGPQPPRNWVIVSSINWAENWQMHQQLATALVDAGHRVLFVENTGVRAPRRGDFGRVRDRLLRWLRSTRGFSDVRPGLTLLFPLVLPLPYSRLALAINRALLAGTIRKWSVANRFHDPVVVSFLPTPLADALAQDLDPALLVYYCANDMSGGSDGASRLVQHEERFMQRADAVFCISSVLMERARRFNSQVHYFPAGVDIDKFAASRCAPAAPVPDLAMLPRPLIGYVGAISPVFDQPLLVAAARALPGASFVLVGPTYCDTAALQACPNVHLLGSRPHDAVPGYLRQFDIGLIPYVRNRFTDAVYSCKLNEYLAMGLPVVATSMRELREYKQRHGDVLSLADTPDDLVAAIQHHLAHPDPARRQARINAAEANTWPRRFSAMLDVVQARLVESSQRPVRWQDRLLGVVHRGRRRMLRLAVALAAGYALVFHTPLAWLAARPLLAQDQATQADAVVVFATEGAPAYTMLHYPKRVGEALALYRAGLAPRIVVSSGRIATAAEADVVRALLLEQGVPAEAIAMVPGIASGTADSVRQAAAELQRLGVRRVVVVTSPYSARRVGLVWQALAPGLQVQVHAAVDAPPQTPVWRTSWRNLRVIAYEYLALAYYALKGWV</sequence>
<feature type="domain" description="DUF218" evidence="1">
    <location>
        <begin position="462"/>
        <end position="613"/>
    </location>
</feature>
<dbReference type="RefSeq" id="WP_162520786.1">
    <property type="nucleotide sequence ID" value="NZ_BJCL01000006.1"/>
</dbReference>
<keyword evidence="3" id="KW-1185">Reference proteome</keyword>
<dbReference type="AlphaFoldDB" id="A0A480ARL5"/>
<dbReference type="Proteomes" id="UP000301751">
    <property type="component" value="Unassembled WGS sequence"/>
</dbReference>
<evidence type="ECO:0000259" key="1">
    <source>
        <dbReference type="Pfam" id="PF02698"/>
    </source>
</evidence>
<gene>
    <name evidence="2" type="ORF">AQPW35_25610</name>
</gene>
<accession>A0A480ARL5</accession>
<comment type="caution">
    <text evidence="2">The sequence shown here is derived from an EMBL/GenBank/DDBJ whole genome shotgun (WGS) entry which is preliminary data.</text>
</comment>